<keyword evidence="1" id="KW-0472">Membrane</keyword>
<keyword evidence="2" id="KW-0378">Hydrolase</keyword>
<gene>
    <name evidence="2" type="ORF">ACFQVC_36205</name>
</gene>
<proteinExistence type="predicted"/>
<feature type="transmembrane region" description="Helical" evidence="1">
    <location>
        <begin position="80"/>
        <end position="96"/>
    </location>
</feature>
<feature type="transmembrane region" description="Helical" evidence="1">
    <location>
        <begin position="46"/>
        <end position="65"/>
    </location>
</feature>
<dbReference type="SUPFAM" id="SSF53474">
    <property type="entry name" value="alpha/beta-Hydrolases"/>
    <property type="match status" value="1"/>
</dbReference>
<dbReference type="PANTHER" id="PTHR48098">
    <property type="entry name" value="ENTEROCHELIN ESTERASE-RELATED"/>
    <property type="match status" value="1"/>
</dbReference>
<dbReference type="PANTHER" id="PTHR48098:SF1">
    <property type="entry name" value="DIACYLGLYCEROL ACYLTRANSFERASE_MYCOLYLTRANSFERASE AG85A"/>
    <property type="match status" value="1"/>
</dbReference>
<name>A0ABW2JVI7_9ACTN</name>
<evidence type="ECO:0000256" key="1">
    <source>
        <dbReference type="SAM" id="Phobius"/>
    </source>
</evidence>
<dbReference type="InterPro" id="IPR029058">
    <property type="entry name" value="AB_hydrolase_fold"/>
</dbReference>
<dbReference type="InterPro" id="IPR000801">
    <property type="entry name" value="Esterase-like"/>
</dbReference>
<accession>A0ABW2JVI7</accession>
<keyword evidence="1" id="KW-1133">Transmembrane helix</keyword>
<dbReference type="RefSeq" id="WP_381838753.1">
    <property type="nucleotide sequence ID" value="NZ_JBHTCF010000023.1"/>
</dbReference>
<dbReference type="InterPro" id="IPR050583">
    <property type="entry name" value="Mycobacterial_A85_antigen"/>
</dbReference>
<organism evidence="2 3">
    <name type="scientific">Streptomyces monticola</name>
    <dbReference type="NCBI Taxonomy" id="2666263"/>
    <lineage>
        <taxon>Bacteria</taxon>
        <taxon>Bacillati</taxon>
        <taxon>Actinomycetota</taxon>
        <taxon>Actinomycetes</taxon>
        <taxon>Kitasatosporales</taxon>
        <taxon>Streptomycetaceae</taxon>
        <taxon>Streptomyces</taxon>
    </lineage>
</organism>
<dbReference type="Proteomes" id="UP001596523">
    <property type="component" value="Unassembled WGS sequence"/>
</dbReference>
<feature type="transmembrane region" description="Helical" evidence="1">
    <location>
        <begin position="12"/>
        <end position="34"/>
    </location>
</feature>
<reference evidence="3" key="1">
    <citation type="journal article" date="2019" name="Int. J. Syst. Evol. Microbiol.">
        <title>The Global Catalogue of Microorganisms (GCM) 10K type strain sequencing project: providing services to taxonomists for standard genome sequencing and annotation.</title>
        <authorList>
            <consortium name="The Broad Institute Genomics Platform"/>
            <consortium name="The Broad Institute Genome Sequencing Center for Infectious Disease"/>
            <person name="Wu L."/>
            <person name="Ma J."/>
        </authorList>
    </citation>
    <scope>NUCLEOTIDE SEQUENCE [LARGE SCALE GENOMIC DNA]</scope>
    <source>
        <strain evidence="3">SYNS20</strain>
    </source>
</reference>
<dbReference type="Gene3D" id="3.40.50.1820">
    <property type="entry name" value="alpha/beta hydrolase"/>
    <property type="match status" value="1"/>
</dbReference>
<dbReference type="Pfam" id="PF00756">
    <property type="entry name" value="Esterase"/>
    <property type="match status" value="1"/>
</dbReference>
<evidence type="ECO:0000313" key="2">
    <source>
        <dbReference type="EMBL" id="MFC7309644.1"/>
    </source>
</evidence>
<sequence>MQVPLAAGPLDWSLVGGAVPLALKILGVVSLIGLVFSRNRRWWTRLLPLALVLAALLTILVKIAVNDWWKPFPDDLPTEILFWIGILFAGLCMALFKMPLLRWRGRAGALVAAFLVAVFAANQCNIFYDNYPTFRTMLGPQDTVSLKDAAGGKDSSVLEVPEGKTISEVWKPPAGLPAKGDVAKATIPGTKSGFKAQDAYVYVPPAYKAAQRPLLPVLVLMAGQPGAPENWITSGQLPDMLDAFAAQHQGLAPVVVVADQLGSPFKDPLCMNSRLGNIQTYLAEDVPAWITKNLQTSTDRKQWAISGLSNGGTCSLQMAVNAPERYGAFIDISGEFQPTNGSVQSTVKQAFGGDAAAYHKVNPADVMKRQKFPDTAGVFVAGLDDQPYLGQARQIFQVAKGAGMKVELVELPGNHSWQVWRPGLEQQLPWLARQTGLIR</sequence>
<dbReference type="GO" id="GO:0016787">
    <property type="term" value="F:hydrolase activity"/>
    <property type="evidence" value="ECO:0007669"/>
    <property type="project" value="UniProtKB-KW"/>
</dbReference>
<dbReference type="EMBL" id="JBHTCF010000023">
    <property type="protein sequence ID" value="MFC7309644.1"/>
    <property type="molecule type" value="Genomic_DNA"/>
</dbReference>
<keyword evidence="3" id="KW-1185">Reference proteome</keyword>
<feature type="transmembrane region" description="Helical" evidence="1">
    <location>
        <begin position="108"/>
        <end position="128"/>
    </location>
</feature>
<comment type="caution">
    <text evidence="2">The sequence shown here is derived from an EMBL/GenBank/DDBJ whole genome shotgun (WGS) entry which is preliminary data.</text>
</comment>
<evidence type="ECO:0000313" key="3">
    <source>
        <dbReference type="Proteomes" id="UP001596523"/>
    </source>
</evidence>
<protein>
    <submittedName>
        <fullName evidence="2">Alpha/beta hydrolase</fullName>
    </submittedName>
</protein>
<keyword evidence="1" id="KW-0812">Transmembrane</keyword>